<dbReference type="InterPro" id="IPR016024">
    <property type="entry name" value="ARM-type_fold"/>
</dbReference>
<dbReference type="GeneID" id="24917450"/>
<dbReference type="Pfam" id="PF16213">
    <property type="entry name" value="DCB"/>
    <property type="match status" value="1"/>
</dbReference>
<feature type="compositionally biased region" description="Basic and acidic residues" evidence="1">
    <location>
        <begin position="326"/>
        <end position="337"/>
    </location>
</feature>
<dbReference type="OrthoDB" id="224003at2759"/>
<organism evidence="3">
    <name type="scientific">Blastocystis hominis</name>
    <dbReference type="NCBI Taxonomy" id="12968"/>
    <lineage>
        <taxon>Eukaryota</taxon>
        <taxon>Sar</taxon>
        <taxon>Stramenopiles</taxon>
        <taxon>Bigyra</taxon>
        <taxon>Opalozoa</taxon>
        <taxon>Opalinata</taxon>
        <taxon>Blastocystidae</taxon>
        <taxon>Blastocystis</taxon>
    </lineage>
</organism>
<protein>
    <recommendedName>
        <fullName evidence="2">Mon2/Sec7/BIG1-like dimerisation and cyclophilin-binding domain-containing protein</fullName>
    </recommendedName>
</protein>
<evidence type="ECO:0000313" key="3">
    <source>
        <dbReference type="EMBL" id="CBK19697.2"/>
    </source>
</evidence>
<dbReference type="RefSeq" id="XP_012893745.1">
    <property type="nucleotide sequence ID" value="XM_013038291.1"/>
</dbReference>
<feature type="compositionally biased region" description="Basic and acidic residues" evidence="1">
    <location>
        <begin position="300"/>
        <end position="317"/>
    </location>
</feature>
<dbReference type="EMBL" id="FN668638">
    <property type="protein sequence ID" value="CBK19697.2"/>
    <property type="molecule type" value="Genomic_DNA"/>
</dbReference>
<feature type="domain" description="Mon2/Sec7/BIG1-like dimerisation and cyclophilin-binding" evidence="2">
    <location>
        <begin position="6"/>
        <end position="171"/>
    </location>
</feature>
<name>D8LV58_BLAHO</name>
<dbReference type="InParanoid" id="D8LV58"/>
<keyword evidence="4" id="KW-1185">Reference proteome</keyword>
<evidence type="ECO:0000313" key="4">
    <source>
        <dbReference type="Proteomes" id="UP000008312"/>
    </source>
</evidence>
<dbReference type="SUPFAM" id="SSF48371">
    <property type="entry name" value="ARM repeat"/>
    <property type="match status" value="1"/>
</dbReference>
<sequence>MSCAGIIEMDLRNLANEVKKKAPEIRKAAESGIETLLVLSKKYANKPKKMRSTDYVTPFIECLNNEKVSPKAYDIAVNGLNHVLAYNLASDATASTIVDILNDRLSTEESSALGLRILQIFPIIVENTSFIIPERKLQSVLCHMATILCSEDASSQAFQLSLSSFQQLVQALGNKAAAFSEANVKKTSSKVNDSLRERPPKSLGDDVYCCAYWSVLQDLAARVMDQNAAWLSNGGNMERVRLPLALSLSLLLTLLTQNESVVLNRVEFASLLQYLVEIEAGCDVAAARAGVAAEGENGRFGDLDRGAEADEGRDAEVFRGAAGRGLRAERAERRAEASGEEEAEEL</sequence>
<proteinExistence type="predicted"/>
<dbReference type="Proteomes" id="UP000008312">
    <property type="component" value="Unassembled WGS sequence"/>
</dbReference>
<dbReference type="AlphaFoldDB" id="D8LV58"/>
<gene>
    <name evidence="3" type="ORF">GSBLH_T00000131001</name>
</gene>
<evidence type="ECO:0000256" key="1">
    <source>
        <dbReference type="SAM" id="MobiDB-lite"/>
    </source>
</evidence>
<reference evidence="3" key="1">
    <citation type="submission" date="2010-02" db="EMBL/GenBank/DDBJ databases">
        <title>Sequencing and annotation of the Blastocystis hominis genome.</title>
        <authorList>
            <person name="Wincker P."/>
        </authorList>
    </citation>
    <scope>NUCLEOTIDE SEQUENCE</scope>
    <source>
        <strain evidence="3">Singapore isolate B</strain>
    </source>
</reference>
<dbReference type="InterPro" id="IPR032629">
    <property type="entry name" value="DCB_dom"/>
</dbReference>
<evidence type="ECO:0000259" key="2">
    <source>
        <dbReference type="Pfam" id="PF16213"/>
    </source>
</evidence>
<feature type="region of interest" description="Disordered" evidence="1">
    <location>
        <begin position="300"/>
        <end position="346"/>
    </location>
</feature>
<accession>D8LV58</accession>